<accession>A0AC60NZD1</accession>
<dbReference type="EMBL" id="JABSTQ010011347">
    <property type="protein sequence ID" value="KAG0412442.1"/>
    <property type="molecule type" value="Genomic_DNA"/>
</dbReference>
<organism evidence="1 2">
    <name type="scientific">Ixodes persulcatus</name>
    <name type="common">Taiga tick</name>
    <dbReference type="NCBI Taxonomy" id="34615"/>
    <lineage>
        <taxon>Eukaryota</taxon>
        <taxon>Metazoa</taxon>
        <taxon>Ecdysozoa</taxon>
        <taxon>Arthropoda</taxon>
        <taxon>Chelicerata</taxon>
        <taxon>Arachnida</taxon>
        <taxon>Acari</taxon>
        <taxon>Parasitiformes</taxon>
        <taxon>Ixodida</taxon>
        <taxon>Ixodoidea</taxon>
        <taxon>Ixodidae</taxon>
        <taxon>Ixodinae</taxon>
        <taxon>Ixodes</taxon>
    </lineage>
</organism>
<protein>
    <submittedName>
        <fullName evidence="1">Uncharacterized protein</fullName>
    </submittedName>
</protein>
<keyword evidence="2" id="KW-1185">Reference proteome</keyword>
<feature type="non-terminal residue" evidence="1">
    <location>
        <position position="1"/>
    </location>
</feature>
<evidence type="ECO:0000313" key="2">
    <source>
        <dbReference type="Proteomes" id="UP000805193"/>
    </source>
</evidence>
<comment type="caution">
    <text evidence="1">The sequence shown here is derived from an EMBL/GenBank/DDBJ whole genome shotgun (WGS) entry which is preliminary data.</text>
</comment>
<gene>
    <name evidence="1" type="ORF">HPB47_010415</name>
</gene>
<sequence length="433" mass="47520">LHFLTRKKRITSMCNSGLAGLGSLGVSSLSFLVYLPRFEHAVCEDYVYGIARLVEVLDIDRSSDESDCYQEMLEAVHFDCDSLATSSSDDELRTNSPWSPSSRNISQAHAGWKVNGPAARARIAFGLPSCLTNYFRVQYGTPGMFLLNGAVSMNAVPVLLTVASPPWATRKNKEQPYTVAKRQLSEMVDLLNIDEGSCSCQQESHANDSLGCPRTHGNHFKIEVTPSSVSAFINCQRWVRSFCKVNTVVKEVMTSFISWTFLVDSLSFALHVYSMSTFFLVHIDLPQDRGIEPSLAVYLIHVYSIADLVTRVLGGFVLDRGYISLQGLMVLSFLGGTIGSEALAWSTSMIAFCLSSLLLGASGGLVIGTMSTVVMKDFTDGSLAMILGGARFIAGSFSMTRPWLVDLERSKSAPFGARIFRSQIWLELVIFPS</sequence>
<name>A0AC60NZD1_IXOPE</name>
<dbReference type="Proteomes" id="UP000805193">
    <property type="component" value="Unassembled WGS sequence"/>
</dbReference>
<evidence type="ECO:0000313" key="1">
    <source>
        <dbReference type="EMBL" id="KAG0412442.1"/>
    </source>
</evidence>
<proteinExistence type="predicted"/>
<reference evidence="1 2" key="1">
    <citation type="journal article" date="2020" name="Cell">
        <title>Large-Scale Comparative Analyses of Tick Genomes Elucidate Their Genetic Diversity and Vector Capacities.</title>
        <authorList>
            <consortium name="Tick Genome and Microbiome Consortium (TIGMIC)"/>
            <person name="Jia N."/>
            <person name="Wang J."/>
            <person name="Shi W."/>
            <person name="Du L."/>
            <person name="Sun Y."/>
            <person name="Zhan W."/>
            <person name="Jiang J.F."/>
            <person name="Wang Q."/>
            <person name="Zhang B."/>
            <person name="Ji P."/>
            <person name="Bell-Sakyi L."/>
            <person name="Cui X.M."/>
            <person name="Yuan T.T."/>
            <person name="Jiang B.G."/>
            <person name="Yang W.F."/>
            <person name="Lam T.T."/>
            <person name="Chang Q.C."/>
            <person name="Ding S.J."/>
            <person name="Wang X.J."/>
            <person name="Zhu J.G."/>
            <person name="Ruan X.D."/>
            <person name="Zhao L."/>
            <person name="Wei J.T."/>
            <person name="Ye R.Z."/>
            <person name="Que T.C."/>
            <person name="Du C.H."/>
            <person name="Zhou Y.H."/>
            <person name="Cheng J.X."/>
            <person name="Dai P.F."/>
            <person name="Guo W.B."/>
            <person name="Han X.H."/>
            <person name="Huang E.J."/>
            <person name="Li L.F."/>
            <person name="Wei W."/>
            <person name="Gao Y.C."/>
            <person name="Liu J.Z."/>
            <person name="Shao H.Z."/>
            <person name="Wang X."/>
            <person name="Wang C.C."/>
            <person name="Yang T.C."/>
            <person name="Huo Q.B."/>
            <person name="Li W."/>
            <person name="Chen H.Y."/>
            <person name="Chen S.E."/>
            <person name="Zhou L.G."/>
            <person name="Ni X.B."/>
            <person name="Tian J.H."/>
            <person name="Sheng Y."/>
            <person name="Liu T."/>
            <person name="Pan Y.S."/>
            <person name="Xia L.Y."/>
            <person name="Li J."/>
            <person name="Zhao F."/>
            <person name="Cao W.C."/>
        </authorList>
    </citation>
    <scope>NUCLEOTIDE SEQUENCE [LARGE SCALE GENOMIC DNA]</scope>
    <source>
        <strain evidence="1">Iper-2018</strain>
    </source>
</reference>